<dbReference type="STRING" id="136037.A0A067RID3"/>
<dbReference type="Gene3D" id="3.30.1520.10">
    <property type="entry name" value="Phox-like domain"/>
    <property type="match status" value="1"/>
</dbReference>
<keyword evidence="4" id="KW-1185">Reference proteome</keyword>
<dbReference type="Proteomes" id="UP000027135">
    <property type="component" value="Unassembled WGS sequence"/>
</dbReference>
<dbReference type="InParanoid" id="A0A067RID3"/>
<dbReference type="GO" id="GO:0007264">
    <property type="term" value="P:small GTPase-mediated signal transduction"/>
    <property type="evidence" value="ECO:0007669"/>
    <property type="project" value="TreeGrafter"/>
</dbReference>
<dbReference type="GO" id="GO:0005096">
    <property type="term" value="F:GTPase activator activity"/>
    <property type="evidence" value="ECO:0007669"/>
    <property type="project" value="UniProtKB-KW"/>
</dbReference>
<dbReference type="SUPFAM" id="SSF64268">
    <property type="entry name" value="PX domain"/>
    <property type="match status" value="1"/>
</dbReference>
<dbReference type="EMBL" id="KK852663">
    <property type="protein sequence ID" value="KDR19039.1"/>
    <property type="molecule type" value="Genomic_DNA"/>
</dbReference>
<dbReference type="PANTHER" id="PTHR15729">
    <property type="entry name" value="CDC42 GTPASE-ACTIVATING PROTEIN"/>
    <property type="match status" value="1"/>
</dbReference>
<dbReference type="AlphaFoldDB" id="A0A067RID3"/>
<dbReference type="eggNOG" id="KOG1449">
    <property type="taxonomic scope" value="Eukaryota"/>
</dbReference>
<sequence length="228" mass="25732">MESSRGGSIRIQRLTAPASSSSPADGRSRFPKLDECAHFHYEQVELGPFQALLRTRRLLKVLRWGKGSGIVVVKVCLYDEELKPLACEDSENKWWHVAVTSQGKTWVLRRSYENFCMLDQQLHRCIYDRKFSGLQELPPEDNIPGDKQEESVRSLLTEYLSRFSQIAGNLINCGPVLNWLELDNRGRRLLVPDGDNCPINTPAVAAAYSVKRYTAQAGDEISFEASTA</sequence>
<feature type="region of interest" description="Disordered" evidence="2">
    <location>
        <begin position="1"/>
        <end position="28"/>
    </location>
</feature>
<gene>
    <name evidence="3" type="ORF">L798_06395</name>
</gene>
<protein>
    <submittedName>
        <fullName evidence="3">Rho/Cdc42/Rac GTPase-activating protein RICS</fullName>
    </submittedName>
</protein>
<reference evidence="3 4" key="1">
    <citation type="journal article" date="2014" name="Nat. Commun.">
        <title>Molecular traces of alternative social organization in a termite genome.</title>
        <authorList>
            <person name="Terrapon N."/>
            <person name="Li C."/>
            <person name="Robertson H.M."/>
            <person name="Ji L."/>
            <person name="Meng X."/>
            <person name="Booth W."/>
            <person name="Chen Z."/>
            <person name="Childers C.P."/>
            <person name="Glastad K.M."/>
            <person name="Gokhale K."/>
            <person name="Gowin J."/>
            <person name="Gronenberg W."/>
            <person name="Hermansen R.A."/>
            <person name="Hu H."/>
            <person name="Hunt B.G."/>
            <person name="Huylmans A.K."/>
            <person name="Khalil S.M."/>
            <person name="Mitchell R.D."/>
            <person name="Munoz-Torres M.C."/>
            <person name="Mustard J.A."/>
            <person name="Pan H."/>
            <person name="Reese J.T."/>
            <person name="Scharf M.E."/>
            <person name="Sun F."/>
            <person name="Vogel H."/>
            <person name="Xiao J."/>
            <person name="Yang W."/>
            <person name="Yang Z."/>
            <person name="Yang Z."/>
            <person name="Zhou J."/>
            <person name="Zhu J."/>
            <person name="Brent C.S."/>
            <person name="Elsik C.G."/>
            <person name="Goodisman M.A."/>
            <person name="Liberles D.A."/>
            <person name="Roe R.M."/>
            <person name="Vargo E.L."/>
            <person name="Vilcinskas A."/>
            <person name="Wang J."/>
            <person name="Bornberg-Bauer E."/>
            <person name="Korb J."/>
            <person name="Zhang G."/>
            <person name="Liebig J."/>
        </authorList>
    </citation>
    <scope>NUCLEOTIDE SEQUENCE [LARGE SCALE GENOMIC DNA]</scope>
    <source>
        <tissue evidence="3">Whole organism</tissue>
    </source>
</reference>
<dbReference type="InterPro" id="IPR036871">
    <property type="entry name" value="PX_dom_sf"/>
</dbReference>
<evidence type="ECO:0000256" key="1">
    <source>
        <dbReference type="ARBA" id="ARBA00022468"/>
    </source>
</evidence>
<accession>A0A067RID3</accession>
<dbReference type="PANTHER" id="PTHR15729:SF10">
    <property type="entry name" value="GTPASE-ACTIVATING PROTEIN CDGAPR"/>
    <property type="match status" value="1"/>
</dbReference>
<evidence type="ECO:0000256" key="2">
    <source>
        <dbReference type="SAM" id="MobiDB-lite"/>
    </source>
</evidence>
<proteinExistence type="predicted"/>
<organism evidence="3 4">
    <name type="scientific">Zootermopsis nevadensis</name>
    <name type="common">Dampwood termite</name>
    <dbReference type="NCBI Taxonomy" id="136037"/>
    <lineage>
        <taxon>Eukaryota</taxon>
        <taxon>Metazoa</taxon>
        <taxon>Ecdysozoa</taxon>
        <taxon>Arthropoda</taxon>
        <taxon>Hexapoda</taxon>
        <taxon>Insecta</taxon>
        <taxon>Pterygota</taxon>
        <taxon>Neoptera</taxon>
        <taxon>Polyneoptera</taxon>
        <taxon>Dictyoptera</taxon>
        <taxon>Blattodea</taxon>
        <taxon>Blattoidea</taxon>
        <taxon>Termitoidae</taxon>
        <taxon>Termopsidae</taxon>
        <taxon>Zootermopsis</taxon>
    </lineage>
</organism>
<dbReference type="GO" id="GO:0035091">
    <property type="term" value="F:phosphatidylinositol binding"/>
    <property type="evidence" value="ECO:0007669"/>
    <property type="project" value="InterPro"/>
</dbReference>
<dbReference type="OMA" id="CEFDQQL"/>
<dbReference type="InterPro" id="IPR051576">
    <property type="entry name" value="PX-Rho_GAP"/>
</dbReference>
<keyword evidence="1" id="KW-0343">GTPase activation</keyword>
<evidence type="ECO:0000313" key="4">
    <source>
        <dbReference type="Proteomes" id="UP000027135"/>
    </source>
</evidence>
<name>A0A067RID3_ZOONE</name>
<evidence type="ECO:0000313" key="3">
    <source>
        <dbReference type="EMBL" id="KDR19039.1"/>
    </source>
</evidence>